<reference evidence="19 20" key="1">
    <citation type="submission" date="2024-04" db="EMBL/GenBank/DDBJ databases">
        <title>genome sequences of Mucor flavus KT1a and Helicostylum pulchrum KT1b strains isolated from the surface of a dry-aged beef.</title>
        <authorList>
            <person name="Toyotome T."/>
            <person name="Hosono M."/>
            <person name="Torimaru M."/>
            <person name="Fukuda K."/>
            <person name="Mikami N."/>
        </authorList>
    </citation>
    <scope>NUCLEOTIDE SEQUENCE [LARGE SCALE GENOMIC DNA]</scope>
    <source>
        <strain evidence="19 20">KT1a</strain>
    </source>
</reference>
<evidence type="ECO:0000256" key="17">
    <source>
        <dbReference type="SAM" id="Coils"/>
    </source>
</evidence>
<evidence type="ECO:0000256" key="3">
    <source>
        <dbReference type="ARBA" id="ARBA00004629"/>
    </source>
</evidence>
<keyword evidence="7" id="KW-0963">Cytoplasm</keyword>
<comment type="similarity">
    <text evidence="4">Belongs to the DASH complex DAD1 family.</text>
</comment>
<protein>
    <recommendedName>
        <fullName evidence="5">DASH complex subunit DAD1</fullName>
    </recommendedName>
    <alternativeName>
        <fullName evidence="16">Outer kinetochore protein DAD1</fullName>
    </alternativeName>
</protein>
<evidence type="ECO:0000256" key="9">
    <source>
        <dbReference type="ARBA" id="ARBA00022701"/>
    </source>
</evidence>
<evidence type="ECO:0000256" key="13">
    <source>
        <dbReference type="ARBA" id="ARBA00023242"/>
    </source>
</evidence>
<evidence type="ECO:0000256" key="15">
    <source>
        <dbReference type="ARBA" id="ARBA00023328"/>
    </source>
</evidence>
<name>A0ABP9YQX8_9FUNG</name>
<gene>
    <name evidence="19" type="ORF">MFLAVUS_002682</name>
</gene>
<proteinExistence type="inferred from homology"/>
<evidence type="ECO:0000313" key="20">
    <source>
        <dbReference type="Proteomes" id="UP001473302"/>
    </source>
</evidence>
<accession>A0ABP9YQX8</accession>
<evidence type="ECO:0000313" key="19">
    <source>
        <dbReference type="EMBL" id="GAA5809276.1"/>
    </source>
</evidence>
<keyword evidence="13" id="KW-0539">Nucleus</keyword>
<evidence type="ECO:0000256" key="6">
    <source>
        <dbReference type="ARBA" id="ARBA00022454"/>
    </source>
</evidence>
<evidence type="ECO:0000256" key="4">
    <source>
        <dbReference type="ARBA" id="ARBA00010146"/>
    </source>
</evidence>
<evidence type="ECO:0000256" key="7">
    <source>
        <dbReference type="ARBA" id="ARBA00022490"/>
    </source>
</evidence>
<evidence type="ECO:0000256" key="12">
    <source>
        <dbReference type="ARBA" id="ARBA00023212"/>
    </source>
</evidence>
<keyword evidence="8" id="KW-0132">Cell division</keyword>
<evidence type="ECO:0000256" key="11">
    <source>
        <dbReference type="ARBA" id="ARBA00022838"/>
    </source>
</evidence>
<organism evidence="19 20">
    <name type="scientific">Mucor flavus</name>
    <dbReference type="NCBI Taxonomy" id="439312"/>
    <lineage>
        <taxon>Eukaryota</taxon>
        <taxon>Fungi</taxon>
        <taxon>Fungi incertae sedis</taxon>
        <taxon>Mucoromycota</taxon>
        <taxon>Mucoromycotina</taxon>
        <taxon>Mucoromycetes</taxon>
        <taxon>Mucorales</taxon>
        <taxon>Mucorineae</taxon>
        <taxon>Mucoraceae</taxon>
        <taxon>Mucor</taxon>
    </lineage>
</organism>
<evidence type="ECO:0000256" key="18">
    <source>
        <dbReference type="SAM" id="MobiDB-lite"/>
    </source>
</evidence>
<keyword evidence="9" id="KW-0493">Microtubule</keyword>
<dbReference type="Proteomes" id="UP001473302">
    <property type="component" value="Unassembled WGS sequence"/>
</dbReference>
<evidence type="ECO:0000256" key="16">
    <source>
        <dbReference type="ARBA" id="ARBA00030566"/>
    </source>
</evidence>
<keyword evidence="11" id="KW-0995">Kinetochore</keyword>
<evidence type="ECO:0000256" key="2">
    <source>
        <dbReference type="ARBA" id="ARBA00004186"/>
    </source>
</evidence>
<keyword evidence="20" id="KW-1185">Reference proteome</keyword>
<dbReference type="InterPro" id="IPR013958">
    <property type="entry name" value="DASH_Dad1"/>
</dbReference>
<keyword evidence="10" id="KW-0498">Mitosis</keyword>
<keyword evidence="15" id="KW-0137">Centromere</keyword>
<keyword evidence="14" id="KW-0131">Cell cycle</keyword>
<comment type="caution">
    <text evidence="19">The sequence shown here is derived from an EMBL/GenBank/DDBJ whole genome shotgun (WGS) entry which is preliminary data.</text>
</comment>
<dbReference type="PANTHER" id="PTHR28025:SF1">
    <property type="entry name" value="DASH COMPLEX SUBUNIT DAD1"/>
    <property type="match status" value="1"/>
</dbReference>
<dbReference type="EMBL" id="BAABUK010000004">
    <property type="protein sequence ID" value="GAA5809276.1"/>
    <property type="molecule type" value="Genomic_DNA"/>
</dbReference>
<keyword evidence="17" id="KW-0175">Coiled coil</keyword>
<comment type="subcellular location">
    <subcellularLocation>
        <location evidence="3">Chromosome</location>
        <location evidence="3">Centromere</location>
        <location evidence="3">Kinetochore</location>
    </subcellularLocation>
    <subcellularLocation>
        <location evidence="2">Cytoplasm</location>
        <location evidence="2">Cytoskeleton</location>
        <location evidence="2">Spindle</location>
    </subcellularLocation>
    <subcellularLocation>
        <location evidence="1">Nucleus</location>
    </subcellularLocation>
</comment>
<evidence type="ECO:0000256" key="14">
    <source>
        <dbReference type="ARBA" id="ARBA00023306"/>
    </source>
</evidence>
<keyword evidence="12" id="KW-0206">Cytoskeleton</keyword>
<dbReference type="PANTHER" id="PTHR28025">
    <property type="entry name" value="DASH COMPLEX SUBUNIT DAD1"/>
    <property type="match status" value="1"/>
</dbReference>
<feature type="coiled-coil region" evidence="17">
    <location>
        <begin position="14"/>
        <end position="41"/>
    </location>
</feature>
<evidence type="ECO:0000256" key="8">
    <source>
        <dbReference type="ARBA" id="ARBA00022618"/>
    </source>
</evidence>
<keyword evidence="6" id="KW-0158">Chromosome</keyword>
<feature type="compositionally biased region" description="Basic and acidic residues" evidence="18">
    <location>
        <begin position="64"/>
        <end position="76"/>
    </location>
</feature>
<feature type="region of interest" description="Disordered" evidence="18">
    <location>
        <begin position="60"/>
        <end position="87"/>
    </location>
</feature>
<evidence type="ECO:0000256" key="10">
    <source>
        <dbReference type="ARBA" id="ARBA00022776"/>
    </source>
</evidence>
<evidence type="ECO:0000256" key="1">
    <source>
        <dbReference type="ARBA" id="ARBA00004123"/>
    </source>
</evidence>
<sequence>MDKAQFEEQRSIILEKSVAGLEQIKNNLDILNRNLEVINSIGLQFQSPAHLWDSFHKAIGSSEEESRNNQENKESTEDSITDDLVIS</sequence>
<dbReference type="Pfam" id="PF08649">
    <property type="entry name" value="DASH_Dad1"/>
    <property type="match status" value="1"/>
</dbReference>
<evidence type="ECO:0000256" key="5">
    <source>
        <dbReference type="ARBA" id="ARBA00020261"/>
    </source>
</evidence>